<name>A0A2M6IVA0_9BACT</name>
<keyword evidence="1" id="KW-0812">Transmembrane</keyword>
<dbReference type="Proteomes" id="UP000231056">
    <property type="component" value="Unassembled WGS sequence"/>
</dbReference>
<evidence type="ECO:0000256" key="1">
    <source>
        <dbReference type="SAM" id="Phobius"/>
    </source>
</evidence>
<feature type="transmembrane region" description="Helical" evidence="1">
    <location>
        <begin position="78"/>
        <end position="106"/>
    </location>
</feature>
<feature type="transmembrane region" description="Helical" evidence="1">
    <location>
        <begin position="224"/>
        <end position="245"/>
    </location>
</feature>
<reference evidence="2 3" key="1">
    <citation type="submission" date="2017-09" db="EMBL/GenBank/DDBJ databases">
        <title>Depth-based differentiation of microbial function through sediment-hosted aquifers and enrichment of novel symbionts in the deep terrestrial subsurface.</title>
        <authorList>
            <person name="Probst A.J."/>
            <person name="Ladd B."/>
            <person name="Jarett J.K."/>
            <person name="Geller-Mcgrath D.E."/>
            <person name="Sieber C.M."/>
            <person name="Emerson J.B."/>
            <person name="Anantharaman K."/>
            <person name="Thomas B.C."/>
            <person name="Malmstrom R."/>
            <person name="Stieglmeier M."/>
            <person name="Klingl A."/>
            <person name="Woyke T."/>
            <person name="Ryan C.M."/>
            <person name="Banfield J.F."/>
        </authorList>
    </citation>
    <scope>NUCLEOTIDE SEQUENCE [LARGE SCALE GENOMIC DNA]</scope>
    <source>
        <strain evidence="2">CG11_big_fil_rev_8_21_14_0_20_36_8</strain>
    </source>
</reference>
<dbReference type="Pfam" id="PF06790">
    <property type="entry name" value="UPF0259"/>
    <property type="match status" value="1"/>
</dbReference>
<comment type="caution">
    <text evidence="2">The sequence shown here is derived from an EMBL/GenBank/DDBJ whole genome shotgun (WGS) entry which is preliminary data.</text>
</comment>
<dbReference type="EMBL" id="PCVM01000001">
    <property type="protein sequence ID" value="PIQ73891.1"/>
    <property type="molecule type" value="Genomic_DNA"/>
</dbReference>
<feature type="transmembrane region" description="Helical" evidence="1">
    <location>
        <begin position="151"/>
        <end position="170"/>
    </location>
</feature>
<keyword evidence="1" id="KW-1133">Transmembrane helix</keyword>
<protein>
    <submittedName>
        <fullName evidence="2">Uncharacterized protein</fullName>
    </submittedName>
</protein>
<dbReference type="InterPro" id="IPR035940">
    <property type="entry name" value="CAP_sf"/>
</dbReference>
<gene>
    <name evidence="2" type="ORF">COV58_00040</name>
</gene>
<feature type="transmembrane region" description="Helical" evidence="1">
    <location>
        <begin position="41"/>
        <end position="72"/>
    </location>
</feature>
<feature type="transmembrane region" description="Helical" evidence="1">
    <location>
        <begin position="127"/>
        <end position="145"/>
    </location>
</feature>
<accession>A0A2M6IVA0</accession>
<proteinExistence type="predicted"/>
<feature type="transmembrane region" description="Helical" evidence="1">
    <location>
        <begin position="190"/>
        <end position="212"/>
    </location>
</feature>
<evidence type="ECO:0000313" key="3">
    <source>
        <dbReference type="Proteomes" id="UP000231056"/>
    </source>
</evidence>
<sequence length="450" mass="49816">MEETKTSNNTISEKKLKNKLPPVRTLIEESWHLLSSKALKLLILAALVFVISFLIVIFFAIIGLVFGGISLISNPQSVGIISILIIGFIVAVVALTLAVQAAYVLILGDVKDEGDEISVISYLKKGFLYSWKLLLLGLLTMLFMIGGLFLFFIPAFIISIFLMFSVFILIIENKSVIESVRLSAARVSQFFGAIIGRVVLLWILSFAIQMIIGSFNFDGNVNGAAVSLSVIFSILVGWFSMAYVFKLYVHTREAYDPEKKSSITWIWVVTVLGWFIGGLIIFGFMSATKNINVAEMIKTASNKAISENSVMSNDIDTNMETEESLTDQVLTYMNVMRASSGLEPLTESQQLCAYSARRLKQMKDFEGFDDYAGFYEDMGNQATGSTFFRGYSNIVNIVRDRQVGETEAATIGASIVKEQEDNAIFKSSFSDTCVRADDDFVSIVIGEKSI</sequence>
<keyword evidence="1" id="KW-0472">Membrane</keyword>
<dbReference type="AlphaFoldDB" id="A0A2M6IVA0"/>
<evidence type="ECO:0000313" key="2">
    <source>
        <dbReference type="EMBL" id="PIQ73891.1"/>
    </source>
</evidence>
<organism evidence="2 3">
    <name type="scientific">Candidatus Roizmanbacteria bacterium CG11_big_fil_rev_8_21_14_0_20_36_8</name>
    <dbReference type="NCBI Taxonomy" id="1974856"/>
    <lineage>
        <taxon>Bacteria</taxon>
        <taxon>Candidatus Roizmaniibacteriota</taxon>
    </lineage>
</organism>
<dbReference type="Gene3D" id="3.40.33.10">
    <property type="entry name" value="CAP"/>
    <property type="match status" value="1"/>
</dbReference>
<feature type="transmembrane region" description="Helical" evidence="1">
    <location>
        <begin position="265"/>
        <end position="285"/>
    </location>
</feature>